<evidence type="ECO:0000313" key="3">
    <source>
        <dbReference type="Proteomes" id="UP001148313"/>
    </source>
</evidence>
<keyword evidence="3" id="KW-1185">Reference proteome</keyword>
<sequence length="608" mass="66588">MRFVVFLIILGAIAAFSLTSFGAAVAILAGISFVGLPLFLAMAVIPTLFLVLLLAWLVRLLSRLFGGKLHWLICLAVAVGLLAIPPYLENKRLNGIAERLVADDHHSEKISGPFDTFAIVRYGHNRGVACGDLCQRMLLNGQAERVVIANSDLGSQALPHQLSGMEYSFEDLGSCAHTALLEGNGGFTVPGEGKGKSRTKPSDLIRQKMAEGFCLVGEPVPVARADAILVRNHLRRMPADREVGLRFQAETIGAHRLSLWVKDSNGFTEMYRKTGVRVDLLAPILAPTYAGGYGLELVPGFLRQPKFLGGVRQYAEAPPLEPVLYDVLDLKLSLETGGRDTETRRLISAALTKSSAPTPSEIDLIDHYFDGLNGSRKPEQQDVALALRLLQDDRFPAPNDIAAIVNAEVVTSEQIRLFAALLFRRLFETDVDARTSIPNLSGFRLSFVAGAISLLPDHAVAPYRKELEALARDRERRVRAASALVSLTHFGQDAVPTFLYLIEDAHRLKPDRGGARPEWRVPYLAGMGGLCRLGRSAEGALPVLYDYLGRGMIAQFGPYWSFTINTLVSMGADPEEIWSHVETGHRNHTRKHFDAVVGRAQSRLSCSL</sequence>
<accession>A0ABT4VNJ5</accession>
<organism evidence="2 3">
    <name type="scientific">Hoeflea poritis</name>
    <dbReference type="NCBI Taxonomy" id="2993659"/>
    <lineage>
        <taxon>Bacteria</taxon>
        <taxon>Pseudomonadati</taxon>
        <taxon>Pseudomonadota</taxon>
        <taxon>Alphaproteobacteria</taxon>
        <taxon>Hyphomicrobiales</taxon>
        <taxon>Rhizobiaceae</taxon>
        <taxon>Hoeflea</taxon>
    </lineage>
</organism>
<evidence type="ECO:0000313" key="2">
    <source>
        <dbReference type="EMBL" id="MDA4845730.1"/>
    </source>
</evidence>
<protein>
    <submittedName>
        <fullName evidence="2">Uncharacterized protein</fullName>
    </submittedName>
</protein>
<evidence type="ECO:0000256" key="1">
    <source>
        <dbReference type="SAM" id="Phobius"/>
    </source>
</evidence>
<name>A0ABT4VNJ5_9HYPH</name>
<reference evidence="2" key="1">
    <citation type="submission" date="2022-11" db="EMBL/GenBank/DDBJ databases">
        <title>Hoeflea poritis sp. nov., isolated from scleractinian coral Porites lutea.</title>
        <authorList>
            <person name="Zhang G."/>
            <person name="Wei Q."/>
            <person name="Cai L."/>
        </authorList>
    </citation>
    <scope>NUCLEOTIDE SEQUENCE</scope>
    <source>
        <strain evidence="2">E7-10</strain>
    </source>
</reference>
<keyword evidence="1" id="KW-1133">Transmembrane helix</keyword>
<proteinExistence type="predicted"/>
<keyword evidence="1" id="KW-0472">Membrane</keyword>
<dbReference type="Proteomes" id="UP001148313">
    <property type="component" value="Unassembled WGS sequence"/>
</dbReference>
<dbReference type="EMBL" id="JAPJZH010000005">
    <property type="protein sequence ID" value="MDA4845730.1"/>
    <property type="molecule type" value="Genomic_DNA"/>
</dbReference>
<comment type="caution">
    <text evidence="2">The sequence shown here is derived from an EMBL/GenBank/DDBJ whole genome shotgun (WGS) entry which is preliminary data.</text>
</comment>
<dbReference type="RefSeq" id="WP_271089411.1">
    <property type="nucleotide sequence ID" value="NZ_JAPJZH010000005.1"/>
</dbReference>
<gene>
    <name evidence="2" type="ORF">OOZ53_10245</name>
</gene>
<feature type="transmembrane region" description="Helical" evidence="1">
    <location>
        <begin position="69"/>
        <end position="88"/>
    </location>
</feature>
<feature type="transmembrane region" description="Helical" evidence="1">
    <location>
        <begin position="38"/>
        <end position="57"/>
    </location>
</feature>
<keyword evidence="1" id="KW-0812">Transmembrane</keyword>